<dbReference type="SUPFAM" id="SSF54506">
    <property type="entry name" value="Diaminopimelate epimerase-like"/>
    <property type="match status" value="1"/>
</dbReference>
<dbReference type="VEuPathDB" id="FungiDB:SCHCODRAFT_02512873"/>
<dbReference type="InterPro" id="IPR003719">
    <property type="entry name" value="Phenazine_PhzF-like"/>
</dbReference>
<proteinExistence type="predicted"/>
<evidence type="ECO:0000313" key="3">
    <source>
        <dbReference type="Proteomes" id="UP000007431"/>
    </source>
</evidence>
<dbReference type="KEGG" id="scm:SCHCO_02512873"/>
<dbReference type="NCBIfam" id="TIGR00654">
    <property type="entry name" value="PhzF_family"/>
    <property type="match status" value="1"/>
</dbReference>
<dbReference type="Pfam" id="PF02567">
    <property type="entry name" value="PhzC-PhzF"/>
    <property type="match status" value="1"/>
</dbReference>
<gene>
    <name evidence="2" type="ORF">SCHCODRAFT_112299</name>
</gene>
<dbReference type="GO" id="GO:0005737">
    <property type="term" value="C:cytoplasm"/>
    <property type="evidence" value="ECO:0007669"/>
    <property type="project" value="TreeGrafter"/>
</dbReference>
<dbReference type="Gene3D" id="3.10.310.10">
    <property type="entry name" value="Diaminopimelate Epimerase, Chain A, domain 1"/>
    <property type="match status" value="2"/>
</dbReference>
<dbReference type="GeneID" id="9590648"/>
<dbReference type="EMBL" id="GL377310">
    <property type="protein sequence ID" value="EFI94191.1"/>
    <property type="molecule type" value="Genomic_DNA"/>
</dbReference>
<dbReference type="STRING" id="578458.D8QEL5"/>
<evidence type="ECO:0000256" key="1">
    <source>
        <dbReference type="PIRSR" id="PIRSR016184-1"/>
    </source>
</evidence>
<dbReference type="Proteomes" id="UP000007431">
    <property type="component" value="Unassembled WGS sequence"/>
</dbReference>
<dbReference type="PANTHER" id="PTHR13774">
    <property type="entry name" value="PHENAZINE BIOSYNTHESIS PROTEIN"/>
    <property type="match status" value="1"/>
</dbReference>
<evidence type="ECO:0008006" key="4">
    <source>
        <dbReference type="Google" id="ProtNLM"/>
    </source>
</evidence>
<sequence length="324" mass="34769">MMTRKIPFSTLDVFTNRPFIGNQLGVVRVPADTSLSQVQRAAIAREFNLSETIFVNEPVDAGDGSVVIVPINIHLRGGGEIPFAGHPTVGGGYYNARRFPGREIVLRTLAGDMPVTRILDANGNLTGTRVGVAVDFMDHGPLETPRLAELQPDLTADDYVQRTAKGSDAEVDIYPTASIVKGMTFVLLELASVDALGRMNVFPTRVRPAHGALGDWEGLVGVYAFVRLGEEGNTIKLRTRMMIGPSEDPATGSAASTLAGWLGKQKGPGSWNIRITQGVEMGRRSEIEVNVKIADSGEIESIQLGGSVCEVMEGNIVAPEEVTR</sequence>
<accession>D8QEL5</accession>
<dbReference type="PIRSF" id="PIRSF016184">
    <property type="entry name" value="PhzC_PhzF"/>
    <property type="match status" value="1"/>
</dbReference>
<protein>
    <recommendedName>
        <fullName evidence="4">Phenazine biosynthesis protein</fullName>
    </recommendedName>
</protein>
<dbReference type="InParanoid" id="D8QEL5"/>
<dbReference type="GO" id="GO:0016853">
    <property type="term" value="F:isomerase activity"/>
    <property type="evidence" value="ECO:0007669"/>
    <property type="project" value="TreeGrafter"/>
</dbReference>
<evidence type="ECO:0000313" key="2">
    <source>
        <dbReference type="EMBL" id="EFI94191.1"/>
    </source>
</evidence>
<dbReference type="FunCoup" id="D8QEL5">
    <property type="interactions" value="365"/>
</dbReference>
<keyword evidence="3" id="KW-1185">Reference proteome</keyword>
<organism evidence="3">
    <name type="scientific">Schizophyllum commune (strain H4-8 / FGSC 9210)</name>
    <name type="common">Split gill fungus</name>
    <dbReference type="NCBI Taxonomy" id="578458"/>
    <lineage>
        <taxon>Eukaryota</taxon>
        <taxon>Fungi</taxon>
        <taxon>Dikarya</taxon>
        <taxon>Basidiomycota</taxon>
        <taxon>Agaricomycotina</taxon>
        <taxon>Agaricomycetes</taxon>
        <taxon>Agaricomycetidae</taxon>
        <taxon>Agaricales</taxon>
        <taxon>Schizophyllaceae</taxon>
        <taxon>Schizophyllum</taxon>
    </lineage>
</organism>
<feature type="non-terminal residue" evidence="2">
    <location>
        <position position="324"/>
    </location>
</feature>
<dbReference type="eggNOG" id="KOG3033">
    <property type="taxonomic scope" value="Eukaryota"/>
</dbReference>
<dbReference type="RefSeq" id="XP_003029094.1">
    <property type="nucleotide sequence ID" value="XM_003029048.1"/>
</dbReference>
<name>D8QEL5_SCHCM</name>
<dbReference type="OrthoDB" id="75169at2759"/>
<dbReference type="PANTHER" id="PTHR13774:SF32">
    <property type="entry name" value="ANTISENSE-ENHANCING SEQUENCE 1"/>
    <property type="match status" value="1"/>
</dbReference>
<feature type="active site" evidence="1">
    <location>
        <position position="51"/>
    </location>
</feature>
<dbReference type="HOGENOM" id="CLU_048756_1_0_1"/>
<dbReference type="AlphaFoldDB" id="D8QEL5"/>
<reference evidence="2 3" key="1">
    <citation type="journal article" date="2010" name="Nat. Biotechnol.">
        <title>Genome sequence of the model mushroom Schizophyllum commune.</title>
        <authorList>
            <person name="Ohm R.A."/>
            <person name="de Jong J.F."/>
            <person name="Lugones L.G."/>
            <person name="Aerts A."/>
            <person name="Kothe E."/>
            <person name="Stajich J.E."/>
            <person name="de Vries R.P."/>
            <person name="Record E."/>
            <person name="Levasseur A."/>
            <person name="Baker S.E."/>
            <person name="Bartholomew K.A."/>
            <person name="Coutinho P.M."/>
            <person name="Erdmann S."/>
            <person name="Fowler T.J."/>
            <person name="Gathman A.C."/>
            <person name="Lombard V."/>
            <person name="Henrissat B."/>
            <person name="Knabe N."/>
            <person name="Kuees U."/>
            <person name="Lilly W.W."/>
            <person name="Lindquist E."/>
            <person name="Lucas S."/>
            <person name="Magnuson J.K."/>
            <person name="Piumi F."/>
            <person name="Raudaskoski M."/>
            <person name="Salamov A."/>
            <person name="Schmutz J."/>
            <person name="Schwarze F.W.M.R."/>
            <person name="vanKuyk P.A."/>
            <person name="Horton J.S."/>
            <person name="Grigoriev I.V."/>
            <person name="Woesten H.A.B."/>
        </authorList>
    </citation>
    <scope>NUCLEOTIDE SEQUENCE [LARGE SCALE GENOMIC DNA]</scope>
    <source>
        <strain evidence="3">H4-8 / FGSC 9210</strain>
    </source>
</reference>
<dbReference type="OMA" id="FIHLHID"/>